<feature type="binding site" description="axial binding residue" evidence="9">
    <location>
        <position position="160"/>
    </location>
    <ligand>
        <name>heme</name>
        <dbReference type="ChEBI" id="CHEBI:30413"/>
    </ligand>
    <ligandPart>
        <name>Fe</name>
        <dbReference type="ChEBI" id="CHEBI:18248"/>
    </ligandPart>
</feature>
<keyword evidence="5" id="KW-0325">Glycoprotein</keyword>
<accession>A0AAE0HQ10</accession>
<keyword evidence="9" id="KW-0349">Heme</keyword>
<feature type="domain" description="CFEM" evidence="11">
    <location>
        <begin position="104"/>
        <end position="232"/>
    </location>
</feature>
<evidence type="ECO:0000313" key="12">
    <source>
        <dbReference type="EMBL" id="KAK3300578.1"/>
    </source>
</evidence>
<feature type="chain" id="PRO_5042256244" description="CFEM domain-containing protein" evidence="10">
    <location>
        <begin position="20"/>
        <end position="274"/>
    </location>
</feature>
<gene>
    <name evidence="12" type="ORF">B0H64DRAFT_437737</name>
</gene>
<reference evidence="12" key="1">
    <citation type="journal article" date="2023" name="Mol. Phylogenet. Evol.">
        <title>Genome-scale phylogeny and comparative genomics of the fungal order Sordariales.</title>
        <authorList>
            <person name="Hensen N."/>
            <person name="Bonometti L."/>
            <person name="Westerberg I."/>
            <person name="Brannstrom I.O."/>
            <person name="Guillou S."/>
            <person name="Cros-Aarteil S."/>
            <person name="Calhoun S."/>
            <person name="Haridas S."/>
            <person name="Kuo A."/>
            <person name="Mondo S."/>
            <person name="Pangilinan J."/>
            <person name="Riley R."/>
            <person name="LaButti K."/>
            <person name="Andreopoulos B."/>
            <person name="Lipzen A."/>
            <person name="Chen C."/>
            <person name="Yan M."/>
            <person name="Daum C."/>
            <person name="Ng V."/>
            <person name="Clum A."/>
            <person name="Steindorff A."/>
            <person name="Ohm R.A."/>
            <person name="Martin F."/>
            <person name="Silar P."/>
            <person name="Natvig D.O."/>
            <person name="Lalanne C."/>
            <person name="Gautier V."/>
            <person name="Ament-Velasquez S.L."/>
            <person name="Kruys A."/>
            <person name="Hutchinson M.I."/>
            <person name="Powell A.J."/>
            <person name="Barry K."/>
            <person name="Miller A.N."/>
            <person name="Grigoriev I.V."/>
            <person name="Debuchy R."/>
            <person name="Gladieux P."/>
            <person name="Hiltunen Thoren M."/>
            <person name="Johannesson H."/>
        </authorList>
    </citation>
    <scope>NUCLEOTIDE SEQUENCE</scope>
    <source>
        <strain evidence="12">CBS 168.71</strain>
    </source>
</reference>
<dbReference type="GO" id="GO:0005576">
    <property type="term" value="C:extracellular region"/>
    <property type="evidence" value="ECO:0007669"/>
    <property type="project" value="UniProtKB-SubCell"/>
</dbReference>
<dbReference type="InterPro" id="IPR008427">
    <property type="entry name" value="Extracellular_membr_CFEM_dom"/>
</dbReference>
<keyword evidence="8" id="KW-0449">Lipoprotein</keyword>
<dbReference type="Proteomes" id="UP001278766">
    <property type="component" value="Unassembled WGS sequence"/>
</dbReference>
<name>A0AAE0HQ10_9PEZI</name>
<comment type="similarity">
    <text evidence="3">Belongs to the RBT5 family.</text>
</comment>
<evidence type="ECO:0000256" key="2">
    <source>
        <dbReference type="ARBA" id="ARBA00004613"/>
    </source>
</evidence>
<reference evidence="12" key="2">
    <citation type="submission" date="2023-06" db="EMBL/GenBank/DDBJ databases">
        <authorList>
            <consortium name="Lawrence Berkeley National Laboratory"/>
            <person name="Haridas S."/>
            <person name="Hensen N."/>
            <person name="Bonometti L."/>
            <person name="Westerberg I."/>
            <person name="Brannstrom I.O."/>
            <person name="Guillou S."/>
            <person name="Cros-Aarteil S."/>
            <person name="Calhoun S."/>
            <person name="Kuo A."/>
            <person name="Mondo S."/>
            <person name="Pangilinan J."/>
            <person name="Riley R."/>
            <person name="Labutti K."/>
            <person name="Andreopoulos B."/>
            <person name="Lipzen A."/>
            <person name="Chen C."/>
            <person name="Yanf M."/>
            <person name="Daum C."/>
            <person name="Ng V."/>
            <person name="Clum A."/>
            <person name="Steindorff A."/>
            <person name="Ohm R."/>
            <person name="Martin F."/>
            <person name="Silar P."/>
            <person name="Natvig D."/>
            <person name="Lalanne C."/>
            <person name="Gautier V."/>
            <person name="Ament-Velasquez S.L."/>
            <person name="Kruys A."/>
            <person name="Hutchinson M.I."/>
            <person name="Powell A.J."/>
            <person name="Barry K."/>
            <person name="Miller A.N."/>
            <person name="Grigoriev I.V."/>
            <person name="Debuchy R."/>
            <person name="Gladieux P."/>
            <person name="Thoren M.H."/>
            <person name="Johannesson H."/>
        </authorList>
    </citation>
    <scope>NUCLEOTIDE SEQUENCE</scope>
    <source>
        <strain evidence="12">CBS 168.71</strain>
    </source>
</reference>
<keyword evidence="6 10" id="KW-0732">Signal</keyword>
<evidence type="ECO:0000256" key="4">
    <source>
        <dbReference type="ARBA" id="ARBA00022525"/>
    </source>
</evidence>
<dbReference type="EMBL" id="JAUEPN010000001">
    <property type="protein sequence ID" value="KAK3300578.1"/>
    <property type="molecule type" value="Genomic_DNA"/>
</dbReference>
<evidence type="ECO:0000256" key="10">
    <source>
        <dbReference type="SAM" id="SignalP"/>
    </source>
</evidence>
<dbReference type="GeneID" id="87843235"/>
<keyword evidence="9" id="KW-0408">Iron</keyword>
<keyword evidence="7" id="KW-1015">Disulfide bond</keyword>
<keyword evidence="13" id="KW-1185">Reference proteome</keyword>
<keyword evidence="5" id="KW-0472">Membrane</keyword>
<feature type="signal peptide" evidence="10">
    <location>
        <begin position="1"/>
        <end position="19"/>
    </location>
</feature>
<dbReference type="AlphaFoldDB" id="A0AAE0HQ10"/>
<dbReference type="RefSeq" id="XP_062664092.1">
    <property type="nucleotide sequence ID" value="XM_062806287.1"/>
</dbReference>
<evidence type="ECO:0000256" key="7">
    <source>
        <dbReference type="ARBA" id="ARBA00023157"/>
    </source>
</evidence>
<evidence type="ECO:0000313" key="13">
    <source>
        <dbReference type="Proteomes" id="UP001278766"/>
    </source>
</evidence>
<evidence type="ECO:0000256" key="9">
    <source>
        <dbReference type="PROSITE-ProRule" id="PRU01356"/>
    </source>
</evidence>
<evidence type="ECO:0000256" key="8">
    <source>
        <dbReference type="ARBA" id="ARBA00023288"/>
    </source>
</evidence>
<dbReference type="GO" id="GO:0098552">
    <property type="term" value="C:side of membrane"/>
    <property type="evidence" value="ECO:0007669"/>
    <property type="project" value="UniProtKB-KW"/>
</dbReference>
<comment type="caution">
    <text evidence="9">Lacks conserved residue(s) required for the propagation of feature annotation.</text>
</comment>
<protein>
    <recommendedName>
        <fullName evidence="11">CFEM domain-containing protein</fullName>
    </recommendedName>
</protein>
<evidence type="ECO:0000256" key="3">
    <source>
        <dbReference type="ARBA" id="ARBA00010031"/>
    </source>
</evidence>
<organism evidence="12 13">
    <name type="scientific">Chaetomium fimeti</name>
    <dbReference type="NCBI Taxonomy" id="1854472"/>
    <lineage>
        <taxon>Eukaryota</taxon>
        <taxon>Fungi</taxon>
        <taxon>Dikarya</taxon>
        <taxon>Ascomycota</taxon>
        <taxon>Pezizomycotina</taxon>
        <taxon>Sordariomycetes</taxon>
        <taxon>Sordariomycetidae</taxon>
        <taxon>Sordariales</taxon>
        <taxon>Chaetomiaceae</taxon>
        <taxon>Chaetomium</taxon>
    </lineage>
</organism>
<proteinExistence type="inferred from homology"/>
<evidence type="ECO:0000256" key="5">
    <source>
        <dbReference type="ARBA" id="ARBA00022622"/>
    </source>
</evidence>
<comment type="caution">
    <text evidence="12">The sequence shown here is derived from an EMBL/GenBank/DDBJ whole genome shotgun (WGS) entry which is preliminary data.</text>
</comment>
<evidence type="ECO:0000256" key="1">
    <source>
        <dbReference type="ARBA" id="ARBA00004589"/>
    </source>
</evidence>
<dbReference type="PROSITE" id="PS52012">
    <property type="entry name" value="CFEM"/>
    <property type="match status" value="1"/>
</dbReference>
<evidence type="ECO:0000259" key="11">
    <source>
        <dbReference type="PROSITE" id="PS52012"/>
    </source>
</evidence>
<dbReference type="GO" id="GO:0046872">
    <property type="term" value="F:metal ion binding"/>
    <property type="evidence" value="ECO:0007669"/>
    <property type="project" value="UniProtKB-UniRule"/>
</dbReference>
<comment type="subcellular location">
    <subcellularLocation>
        <location evidence="1">Membrane</location>
        <topology evidence="1">Lipid-anchor</topology>
        <topology evidence="1">GPI-anchor</topology>
    </subcellularLocation>
    <subcellularLocation>
        <location evidence="2">Secreted</location>
    </subcellularLocation>
</comment>
<evidence type="ECO:0000256" key="6">
    <source>
        <dbReference type="ARBA" id="ARBA00022729"/>
    </source>
</evidence>
<keyword evidence="9" id="KW-0479">Metal-binding</keyword>
<keyword evidence="5" id="KW-0336">GPI-anchor</keyword>
<keyword evidence="4" id="KW-0964">Secreted</keyword>
<sequence>MSGPLLVLFLPFLALHVLADVPVSFLSYPAYIEQRECIKLCLWHVGAVDDLIPAIGCSPPWVNECFCNTELAISANDFLSGCVASRCTVPKTAPAVTSALSAYNNYCSANGFSIPTVASIQSYTGYVVQPTCVQECVWSPAASSSSGDLMAAIGCGPPWDNSCLCDAGIVDAAAAFLSTCVASSCSTAPDAMEATAAMNIHNDYCSAAGLPIPIAVTATTQVARTTVASAATTSTATAVSNTSNRGYQIATTTPTISFPPSMTTGVNEQNSRGK</sequence>